<protein>
    <submittedName>
        <fullName evidence="1">Uncharacterized protein</fullName>
    </submittedName>
</protein>
<sequence>MSGTSYVKLDDNTVLEIIHDLHGHAGKIYTWALENDLYVSELPEAVQEFTQEYDDYVQNIVAAKENHLKLQLVLKSDTGAVVERTTVAELKPEDMAIVLDELAAALQDAFENTDSKLFVQFHTVVEQLRHLATVAYNKITLLVG</sequence>
<gene>
    <name evidence="1" type="ORF">LCGC14_1848500</name>
</gene>
<proteinExistence type="predicted"/>
<reference evidence="1" key="1">
    <citation type="journal article" date="2015" name="Nature">
        <title>Complex archaea that bridge the gap between prokaryotes and eukaryotes.</title>
        <authorList>
            <person name="Spang A."/>
            <person name="Saw J.H."/>
            <person name="Jorgensen S.L."/>
            <person name="Zaremba-Niedzwiedzka K."/>
            <person name="Martijn J."/>
            <person name="Lind A.E."/>
            <person name="van Eijk R."/>
            <person name="Schleper C."/>
            <person name="Guy L."/>
            <person name="Ettema T.J."/>
        </authorList>
    </citation>
    <scope>NUCLEOTIDE SEQUENCE</scope>
</reference>
<dbReference type="AlphaFoldDB" id="A0A0F9GB03"/>
<evidence type="ECO:0000313" key="1">
    <source>
        <dbReference type="EMBL" id="KKL96034.1"/>
    </source>
</evidence>
<name>A0A0F9GB03_9ZZZZ</name>
<accession>A0A0F9GB03</accession>
<dbReference type="EMBL" id="LAZR01018537">
    <property type="protein sequence ID" value="KKL96034.1"/>
    <property type="molecule type" value="Genomic_DNA"/>
</dbReference>
<comment type="caution">
    <text evidence="1">The sequence shown here is derived from an EMBL/GenBank/DDBJ whole genome shotgun (WGS) entry which is preliminary data.</text>
</comment>
<organism evidence="1">
    <name type="scientific">marine sediment metagenome</name>
    <dbReference type="NCBI Taxonomy" id="412755"/>
    <lineage>
        <taxon>unclassified sequences</taxon>
        <taxon>metagenomes</taxon>
        <taxon>ecological metagenomes</taxon>
    </lineage>
</organism>